<evidence type="ECO:0000256" key="1">
    <source>
        <dbReference type="ARBA" id="ARBA00000085"/>
    </source>
</evidence>
<dbReference type="SMART" id="SM00091">
    <property type="entry name" value="PAS"/>
    <property type="match status" value="1"/>
</dbReference>
<dbReference type="Proteomes" id="UP000198744">
    <property type="component" value="Unassembled WGS sequence"/>
</dbReference>
<dbReference type="GO" id="GO:0000155">
    <property type="term" value="F:phosphorelay sensor kinase activity"/>
    <property type="evidence" value="ECO:0007669"/>
    <property type="project" value="InterPro"/>
</dbReference>
<evidence type="ECO:0000256" key="4">
    <source>
        <dbReference type="ARBA" id="ARBA00022553"/>
    </source>
</evidence>
<evidence type="ECO:0000256" key="5">
    <source>
        <dbReference type="ARBA" id="ARBA00022679"/>
    </source>
</evidence>
<dbReference type="SUPFAM" id="SSF52172">
    <property type="entry name" value="CheY-like"/>
    <property type="match status" value="2"/>
</dbReference>
<feature type="domain" description="PAC" evidence="17">
    <location>
        <begin position="221"/>
        <end position="273"/>
    </location>
</feature>
<protein>
    <recommendedName>
        <fullName evidence="3">histidine kinase</fullName>
        <ecNumber evidence="3">2.7.13.3</ecNumber>
    </recommendedName>
</protein>
<evidence type="ECO:0000256" key="10">
    <source>
        <dbReference type="ARBA" id="ARBA00022989"/>
    </source>
</evidence>
<dbReference type="OrthoDB" id="5522912at2"/>
<dbReference type="FunFam" id="1.10.287.130:FF:000004">
    <property type="entry name" value="Ethylene receptor 1"/>
    <property type="match status" value="1"/>
</dbReference>
<dbReference type="Pfam" id="PF00072">
    <property type="entry name" value="Response_reg"/>
    <property type="match status" value="2"/>
</dbReference>
<dbReference type="EC" id="2.7.13.3" evidence="3"/>
<accession>A0A1H7UHE4</accession>
<dbReference type="Pfam" id="PF00512">
    <property type="entry name" value="HisKA"/>
    <property type="match status" value="1"/>
</dbReference>
<dbReference type="CDD" id="cd16922">
    <property type="entry name" value="HATPase_EvgS-ArcB-TorS-like"/>
    <property type="match status" value="1"/>
</dbReference>
<organism evidence="18 19">
    <name type="scientific">Syntrophus gentianae</name>
    <dbReference type="NCBI Taxonomy" id="43775"/>
    <lineage>
        <taxon>Bacteria</taxon>
        <taxon>Pseudomonadati</taxon>
        <taxon>Thermodesulfobacteriota</taxon>
        <taxon>Syntrophia</taxon>
        <taxon>Syntrophales</taxon>
        <taxon>Syntrophaceae</taxon>
        <taxon>Syntrophus</taxon>
    </lineage>
</organism>
<evidence type="ECO:0000256" key="6">
    <source>
        <dbReference type="ARBA" id="ARBA00022692"/>
    </source>
</evidence>
<keyword evidence="9" id="KW-0067">ATP-binding</keyword>
<dbReference type="PROSITE" id="PS50109">
    <property type="entry name" value="HIS_KIN"/>
    <property type="match status" value="1"/>
</dbReference>
<evidence type="ECO:0000313" key="18">
    <source>
        <dbReference type="EMBL" id="SEL96462.1"/>
    </source>
</evidence>
<keyword evidence="19" id="KW-1185">Reference proteome</keyword>
<dbReference type="Gene3D" id="3.40.50.2300">
    <property type="match status" value="2"/>
</dbReference>
<evidence type="ECO:0000313" key="19">
    <source>
        <dbReference type="Proteomes" id="UP000198744"/>
    </source>
</evidence>
<dbReference type="AlphaFoldDB" id="A0A1H7UHE4"/>
<dbReference type="PANTHER" id="PTHR45339">
    <property type="entry name" value="HYBRID SIGNAL TRANSDUCTION HISTIDINE KINASE J"/>
    <property type="match status" value="1"/>
</dbReference>
<dbReference type="GO" id="GO:0016020">
    <property type="term" value="C:membrane"/>
    <property type="evidence" value="ECO:0007669"/>
    <property type="project" value="UniProtKB-SubCell"/>
</dbReference>
<feature type="domain" description="Histidine kinase" evidence="14">
    <location>
        <begin position="312"/>
        <end position="534"/>
    </location>
</feature>
<dbReference type="InterPro" id="IPR005467">
    <property type="entry name" value="His_kinase_dom"/>
</dbReference>
<reference evidence="18 19" key="1">
    <citation type="submission" date="2016-10" db="EMBL/GenBank/DDBJ databases">
        <authorList>
            <person name="de Groot N.N."/>
        </authorList>
    </citation>
    <scope>NUCLEOTIDE SEQUENCE [LARGE SCALE GENOMIC DNA]</scope>
    <source>
        <strain evidence="18 19">DSM 8423</strain>
    </source>
</reference>
<keyword evidence="7" id="KW-0547">Nucleotide-binding</keyword>
<keyword evidence="4 13" id="KW-0597">Phosphoprotein</keyword>
<dbReference type="Gene3D" id="3.30.450.20">
    <property type="entry name" value="PAS domain"/>
    <property type="match status" value="1"/>
</dbReference>
<evidence type="ECO:0000256" key="13">
    <source>
        <dbReference type="PROSITE-ProRule" id="PRU00169"/>
    </source>
</evidence>
<dbReference type="InterPro" id="IPR035965">
    <property type="entry name" value="PAS-like_dom_sf"/>
</dbReference>
<dbReference type="InterPro" id="IPR003594">
    <property type="entry name" value="HATPase_dom"/>
</dbReference>
<dbReference type="CDD" id="cd17546">
    <property type="entry name" value="REC_hyHK_CKI1_RcsC-like"/>
    <property type="match status" value="1"/>
</dbReference>
<dbReference type="Pfam" id="PF13426">
    <property type="entry name" value="PAS_9"/>
    <property type="match status" value="1"/>
</dbReference>
<feature type="domain" description="PAS" evidence="16">
    <location>
        <begin position="149"/>
        <end position="219"/>
    </location>
</feature>
<evidence type="ECO:0000256" key="2">
    <source>
        <dbReference type="ARBA" id="ARBA00004370"/>
    </source>
</evidence>
<dbReference type="SMART" id="SM00388">
    <property type="entry name" value="HisKA"/>
    <property type="match status" value="1"/>
</dbReference>
<keyword evidence="11" id="KW-0902">Two-component regulatory system</keyword>
<feature type="domain" description="Response regulatory" evidence="15">
    <location>
        <begin position="4"/>
        <end position="137"/>
    </location>
</feature>
<dbReference type="STRING" id="43775.SAMN04489760_101197"/>
<dbReference type="PRINTS" id="PR00344">
    <property type="entry name" value="BCTRLSENSOR"/>
</dbReference>
<dbReference type="PROSITE" id="PS50112">
    <property type="entry name" value="PAS"/>
    <property type="match status" value="1"/>
</dbReference>
<dbReference type="NCBIfam" id="TIGR00229">
    <property type="entry name" value="sensory_box"/>
    <property type="match status" value="1"/>
</dbReference>
<dbReference type="InterPro" id="IPR036097">
    <property type="entry name" value="HisK_dim/P_sf"/>
</dbReference>
<evidence type="ECO:0000256" key="9">
    <source>
        <dbReference type="ARBA" id="ARBA00022840"/>
    </source>
</evidence>
<name>A0A1H7UHE4_9BACT</name>
<sequence>MNKRLLIADDDVQLLEYYRNIFEQDDSLNFLSQDNAEEPFVVHTFPDGAQLVDFFLSEHRKKERIPLCLLDMRMTNMDGLTAAETIRAADPEVMIIIVTAYTDVTPAEMRTRLQDDIYYVKKPFNEDELYSLVTSLLKNWNIQQALRKSEGNYRRLLEQSNEGIVTIDAQGAISFVNATLSKMLGYNLEELNGRPFVDFVDQDNENLIREKIARRIQGLSERYETELIRKDGEAVSVMLSASPMYAEKGVYSGSFGVITDISESKRAFEFLRKAKEETELVNQRLQKSTEESLQLALKAESANKAKSEFLANMSHEIRTPLNGILGFLELLSTDGRLTERQQKYTATALASGDTLLQLINDILDFSKIEAGKMELYVTEFDLMGLVTEVADFFSSQAYKKGVQLTCHFAKGTPSILMGDPVRLRQVLINLLGNAVKFTEKGEISLHVFLEGEEGQTALIRFEVRDTGIGIAPDARSSIFRAFAQEDGSTTRRYGGTGLGLAIAGQLVQMMGGKISVASVPGIGSSFRFTARLEKRQSPYIAAEFCAPSSQEPQISEPEDKQTDQKPFASFRILLVEDNPVNQALTTAMLAYFGCQADLAENGLDALTKVAAERYDLILMDCQMPEMDGYEATAAIREEEATSREHGEPGHVPIVALTAHALDGDREICLMAGMDDYLSKPFKVEELRSILSRWLISPPVKMEEAETGSVETSSGRSRNN</sequence>
<dbReference type="InterPro" id="IPR000700">
    <property type="entry name" value="PAS-assoc_C"/>
</dbReference>
<dbReference type="Gene3D" id="3.30.565.10">
    <property type="entry name" value="Histidine kinase-like ATPase, C-terminal domain"/>
    <property type="match status" value="1"/>
</dbReference>
<dbReference type="Pfam" id="PF02518">
    <property type="entry name" value="HATPase_c"/>
    <property type="match status" value="1"/>
</dbReference>
<evidence type="ECO:0000256" key="11">
    <source>
        <dbReference type="ARBA" id="ARBA00023012"/>
    </source>
</evidence>
<evidence type="ECO:0000256" key="3">
    <source>
        <dbReference type="ARBA" id="ARBA00012438"/>
    </source>
</evidence>
<comment type="subcellular location">
    <subcellularLocation>
        <location evidence="2">Membrane</location>
    </subcellularLocation>
</comment>
<evidence type="ECO:0000256" key="12">
    <source>
        <dbReference type="ARBA" id="ARBA00023136"/>
    </source>
</evidence>
<evidence type="ECO:0000259" key="15">
    <source>
        <dbReference type="PROSITE" id="PS50110"/>
    </source>
</evidence>
<keyword evidence="12" id="KW-0472">Membrane</keyword>
<evidence type="ECO:0000259" key="14">
    <source>
        <dbReference type="PROSITE" id="PS50109"/>
    </source>
</evidence>
<feature type="modified residue" description="4-aspartylphosphate" evidence="13">
    <location>
        <position position="620"/>
    </location>
</feature>
<keyword evidence="8" id="KW-0418">Kinase</keyword>
<dbReference type="Gene3D" id="1.10.287.130">
    <property type="match status" value="1"/>
</dbReference>
<dbReference type="GO" id="GO:0005524">
    <property type="term" value="F:ATP binding"/>
    <property type="evidence" value="ECO:0007669"/>
    <property type="project" value="UniProtKB-KW"/>
</dbReference>
<dbReference type="PROSITE" id="PS50113">
    <property type="entry name" value="PAC"/>
    <property type="match status" value="1"/>
</dbReference>
<dbReference type="FunFam" id="3.30.565.10:FF:000010">
    <property type="entry name" value="Sensor histidine kinase RcsC"/>
    <property type="match status" value="1"/>
</dbReference>
<dbReference type="InterPro" id="IPR003661">
    <property type="entry name" value="HisK_dim/P_dom"/>
</dbReference>
<feature type="modified residue" description="4-aspartylphosphate" evidence="13">
    <location>
        <position position="71"/>
    </location>
</feature>
<dbReference type="InterPro" id="IPR004358">
    <property type="entry name" value="Sig_transdc_His_kin-like_C"/>
</dbReference>
<dbReference type="SUPFAM" id="SSF55785">
    <property type="entry name" value="PYP-like sensor domain (PAS domain)"/>
    <property type="match status" value="1"/>
</dbReference>
<comment type="catalytic activity">
    <reaction evidence="1">
        <text>ATP + protein L-histidine = ADP + protein N-phospho-L-histidine.</text>
        <dbReference type="EC" id="2.7.13.3"/>
    </reaction>
</comment>
<dbReference type="SMART" id="SM00448">
    <property type="entry name" value="REC"/>
    <property type="match status" value="2"/>
</dbReference>
<dbReference type="SMART" id="SM00086">
    <property type="entry name" value="PAC"/>
    <property type="match status" value="1"/>
</dbReference>
<dbReference type="InterPro" id="IPR011006">
    <property type="entry name" value="CheY-like_superfamily"/>
</dbReference>
<keyword evidence="5" id="KW-0808">Transferase</keyword>
<dbReference type="InterPro" id="IPR036890">
    <property type="entry name" value="HATPase_C_sf"/>
</dbReference>
<dbReference type="InterPro" id="IPR001610">
    <property type="entry name" value="PAC"/>
</dbReference>
<keyword evidence="6" id="KW-0812">Transmembrane</keyword>
<evidence type="ECO:0000259" key="16">
    <source>
        <dbReference type="PROSITE" id="PS50112"/>
    </source>
</evidence>
<dbReference type="EMBL" id="FOBS01000001">
    <property type="protein sequence ID" value="SEL96462.1"/>
    <property type="molecule type" value="Genomic_DNA"/>
</dbReference>
<dbReference type="PANTHER" id="PTHR45339:SF1">
    <property type="entry name" value="HYBRID SIGNAL TRANSDUCTION HISTIDINE KINASE J"/>
    <property type="match status" value="1"/>
</dbReference>
<proteinExistence type="predicted"/>
<dbReference type="InterPro" id="IPR000014">
    <property type="entry name" value="PAS"/>
</dbReference>
<evidence type="ECO:0000259" key="17">
    <source>
        <dbReference type="PROSITE" id="PS50113"/>
    </source>
</evidence>
<evidence type="ECO:0000256" key="8">
    <source>
        <dbReference type="ARBA" id="ARBA00022777"/>
    </source>
</evidence>
<dbReference type="SMART" id="SM00387">
    <property type="entry name" value="HATPase_c"/>
    <property type="match status" value="1"/>
</dbReference>
<feature type="domain" description="Response regulatory" evidence="15">
    <location>
        <begin position="571"/>
        <end position="694"/>
    </location>
</feature>
<dbReference type="CDD" id="cd00130">
    <property type="entry name" value="PAS"/>
    <property type="match status" value="1"/>
</dbReference>
<dbReference type="RefSeq" id="WP_093881911.1">
    <property type="nucleotide sequence ID" value="NZ_FOBS01000001.1"/>
</dbReference>
<evidence type="ECO:0000256" key="7">
    <source>
        <dbReference type="ARBA" id="ARBA00022741"/>
    </source>
</evidence>
<dbReference type="CDD" id="cd00082">
    <property type="entry name" value="HisKA"/>
    <property type="match status" value="1"/>
</dbReference>
<dbReference type="InterPro" id="IPR001789">
    <property type="entry name" value="Sig_transdc_resp-reg_receiver"/>
</dbReference>
<dbReference type="SUPFAM" id="SSF55874">
    <property type="entry name" value="ATPase domain of HSP90 chaperone/DNA topoisomerase II/histidine kinase"/>
    <property type="match status" value="1"/>
</dbReference>
<dbReference type="PROSITE" id="PS50110">
    <property type="entry name" value="RESPONSE_REGULATORY"/>
    <property type="match status" value="2"/>
</dbReference>
<dbReference type="SUPFAM" id="SSF47384">
    <property type="entry name" value="Homodimeric domain of signal transducing histidine kinase"/>
    <property type="match status" value="1"/>
</dbReference>
<gene>
    <name evidence="18" type="ORF">SAMN04489760_101197</name>
</gene>
<keyword evidence="10" id="KW-1133">Transmembrane helix</keyword>